<dbReference type="PATRIC" id="fig|1122219.3.peg.777"/>
<dbReference type="InterPro" id="IPR006656">
    <property type="entry name" value="Mopterin_OxRdtase"/>
</dbReference>
<dbReference type="InterPro" id="IPR006657">
    <property type="entry name" value="MoPterin_dinucl-bd_dom"/>
</dbReference>
<evidence type="ECO:0000256" key="5">
    <source>
        <dbReference type="ARBA" id="ARBA00023002"/>
    </source>
</evidence>
<keyword evidence="5" id="KW-0560">Oxidoreductase</keyword>
<accession>A0A0J6WY16</accession>
<dbReference type="AlphaFoldDB" id="A0A0J6WY16"/>
<keyword evidence="7" id="KW-0411">Iron-sulfur</keyword>
<keyword evidence="3" id="KW-0500">Molybdenum</keyword>
<evidence type="ECO:0000259" key="8">
    <source>
        <dbReference type="PROSITE" id="PS51669"/>
    </source>
</evidence>
<dbReference type="Gene3D" id="2.20.25.90">
    <property type="entry name" value="ADC-like domains"/>
    <property type="match status" value="1"/>
</dbReference>
<keyword evidence="4" id="KW-0479">Metal-binding</keyword>
<dbReference type="InterPro" id="IPR050612">
    <property type="entry name" value="Prok_Mopterin_Oxidored"/>
</dbReference>
<comment type="cofactor">
    <cofactor evidence="1">
        <name>Mo-bis(molybdopterin guanine dinucleotide)</name>
        <dbReference type="ChEBI" id="CHEBI:60539"/>
    </cofactor>
</comment>
<reference evidence="9 10" key="1">
    <citation type="submission" date="2015-06" db="EMBL/GenBank/DDBJ databases">
        <title>Draft genome sequence of beer spoilage bacterium Megasphaera cerevisiae type strain 20462.</title>
        <authorList>
            <person name="Kutumbaka K."/>
            <person name="Pasmowitz J."/>
            <person name="Mategko J."/>
            <person name="Reyes D."/>
            <person name="Friedrich A."/>
            <person name="Han S."/>
            <person name="Martens-Habbena W."/>
            <person name="Neal-McKinney J."/>
            <person name="Janagama H.K."/>
            <person name="Nadala C."/>
            <person name="Samadpour M."/>
        </authorList>
    </citation>
    <scope>NUCLEOTIDE SEQUENCE [LARGE SCALE GENOMIC DNA]</scope>
    <source>
        <strain evidence="9 10">DSM 20462</strain>
    </source>
</reference>
<dbReference type="InterPro" id="IPR006655">
    <property type="entry name" value="Mopterin_OxRdtase_prok_CS"/>
</dbReference>
<name>A0A0J6WY16_9FIRM</name>
<dbReference type="GO" id="GO:0016491">
    <property type="term" value="F:oxidoreductase activity"/>
    <property type="evidence" value="ECO:0007669"/>
    <property type="project" value="UniProtKB-KW"/>
</dbReference>
<dbReference type="Proteomes" id="UP000036503">
    <property type="component" value="Unassembled WGS sequence"/>
</dbReference>
<dbReference type="Pfam" id="PF01568">
    <property type="entry name" value="Molydop_binding"/>
    <property type="match status" value="1"/>
</dbReference>
<sequence>MKIYKSVCPYDCPDACGLLIYVKNGRVVKVAGDPAHSFTRGTLCPKMAHYERTVYSERRLLTPLCRCGPKGNGQFRPITWEEALAKIAAAWQGIIEKYGAEAILPYSYAGTMGIVQHDALHGLFYLLGASRLDRTICAPAKGHGWRAVMGNTLPPTPQEAQDSDLIILWSINMLATNFHFRHDVMAARKRGAAVWCIDTYETKTARDADRFVRVRPGTDGALVLGMLHIIGRDGLADDAFISQYVLGWEELKETILPKYTPAYTAAITGVPPDLLEELAHAYGAARAPFIRLGSGQSRYINGAMTSRLITCLPAIVGAWAKKGGGLLASTAGSKAFDKGIISRDEWLRPDCRLINMCQIGNALLEERHPPVQSLFVYSSNPACTAPDQNQVLRGLAREDLFTVVHERFMTDTARYADIVLPATTSLEHSDIYYSYGHYTIQRGEAVIAPLGECRSNWQVAQGLARALHFSQDFFGQSEDDLIARLISTTEQWELPVDRVRLAAGEPVELPLPEAYKLRYQTRSGKIEILNTGEIPALPVYFPPHAGKGMYRFVNGADPRILDSSFNERSELTRSHIMVLFMHPEDAGREHLREGQRVTVENEWGKAEFTLHLTECTAPGQVVSEGVWWIEHAPGDRSVNALTSQRLTDQGGGSTFYDVQVNIRS</sequence>
<dbReference type="InParanoid" id="A0A0J6WY16"/>
<dbReference type="CDD" id="cd02766">
    <property type="entry name" value="MopB_3"/>
    <property type="match status" value="1"/>
</dbReference>
<dbReference type="RefSeq" id="WP_048514024.1">
    <property type="nucleotide sequence ID" value="NZ_FUXD01000022.1"/>
</dbReference>
<dbReference type="OrthoDB" id="9803192at2"/>
<dbReference type="Gene3D" id="2.40.40.20">
    <property type="match status" value="1"/>
</dbReference>
<evidence type="ECO:0000256" key="7">
    <source>
        <dbReference type="ARBA" id="ARBA00023014"/>
    </source>
</evidence>
<organism evidence="9 10">
    <name type="scientific">Megasphaera cerevisiae DSM 20462</name>
    <dbReference type="NCBI Taxonomy" id="1122219"/>
    <lineage>
        <taxon>Bacteria</taxon>
        <taxon>Bacillati</taxon>
        <taxon>Bacillota</taxon>
        <taxon>Negativicutes</taxon>
        <taxon>Veillonellales</taxon>
        <taxon>Veillonellaceae</taxon>
        <taxon>Megasphaera</taxon>
    </lineage>
</organism>
<dbReference type="InterPro" id="IPR009010">
    <property type="entry name" value="Asp_de-COase-like_dom_sf"/>
</dbReference>
<feature type="domain" description="4Fe-4S Mo/W bis-MGD-type" evidence="8">
    <location>
        <begin position="1"/>
        <end position="58"/>
    </location>
</feature>
<dbReference type="SUPFAM" id="SSF53706">
    <property type="entry name" value="Formate dehydrogenase/DMSO reductase, domains 1-3"/>
    <property type="match status" value="1"/>
</dbReference>
<dbReference type="Gene3D" id="3.30.2070.10">
    <property type="entry name" value="Formate dehydrogenase/DMSO reductase"/>
    <property type="match status" value="1"/>
</dbReference>
<comment type="similarity">
    <text evidence="2">Belongs to the prokaryotic molybdopterin-containing oxidoreductase family.</text>
</comment>
<dbReference type="GO" id="GO:0043546">
    <property type="term" value="F:molybdopterin cofactor binding"/>
    <property type="evidence" value="ECO:0007669"/>
    <property type="project" value="InterPro"/>
</dbReference>
<dbReference type="Pfam" id="PF00384">
    <property type="entry name" value="Molybdopterin"/>
    <property type="match status" value="1"/>
</dbReference>
<dbReference type="EMBL" id="LEKT01000016">
    <property type="protein sequence ID" value="KMO86752.1"/>
    <property type="molecule type" value="Genomic_DNA"/>
</dbReference>
<proteinExistence type="inferred from homology"/>
<dbReference type="STRING" id="39029.BSR42_06110"/>
<dbReference type="PROSITE" id="PS51669">
    <property type="entry name" value="4FE4S_MOW_BIS_MGD"/>
    <property type="match status" value="1"/>
</dbReference>
<dbReference type="Gene3D" id="3.40.50.740">
    <property type="match status" value="1"/>
</dbReference>
<dbReference type="PANTHER" id="PTHR43742">
    <property type="entry name" value="TRIMETHYLAMINE-N-OXIDE REDUCTASE"/>
    <property type="match status" value="1"/>
</dbReference>
<dbReference type="FunCoup" id="A0A0J6WY16">
    <property type="interactions" value="33"/>
</dbReference>
<evidence type="ECO:0000313" key="9">
    <source>
        <dbReference type="EMBL" id="KMO86752.1"/>
    </source>
</evidence>
<gene>
    <name evidence="9" type="ORF">AB840_06495</name>
</gene>
<evidence type="ECO:0000256" key="6">
    <source>
        <dbReference type="ARBA" id="ARBA00023004"/>
    </source>
</evidence>
<comment type="caution">
    <text evidence="9">The sequence shown here is derived from an EMBL/GenBank/DDBJ whole genome shotgun (WGS) entry which is preliminary data.</text>
</comment>
<evidence type="ECO:0000313" key="10">
    <source>
        <dbReference type="Proteomes" id="UP000036503"/>
    </source>
</evidence>
<dbReference type="SUPFAM" id="SSF50692">
    <property type="entry name" value="ADC-like"/>
    <property type="match status" value="1"/>
</dbReference>
<protein>
    <submittedName>
        <fullName evidence="9">Formate dehydrogenase</fullName>
    </submittedName>
</protein>
<dbReference type="GO" id="GO:0051536">
    <property type="term" value="F:iron-sulfur cluster binding"/>
    <property type="evidence" value="ECO:0007669"/>
    <property type="project" value="UniProtKB-KW"/>
</dbReference>
<keyword evidence="6" id="KW-0408">Iron</keyword>
<dbReference type="GO" id="GO:0046872">
    <property type="term" value="F:metal ion binding"/>
    <property type="evidence" value="ECO:0007669"/>
    <property type="project" value="UniProtKB-KW"/>
</dbReference>
<dbReference type="SMART" id="SM00926">
    <property type="entry name" value="Molybdop_Fe4S4"/>
    <property type="match status" value="1"/>
</dbReference>
<dbReference type="PANTHER" id="PTHR43742:SF6">
    <property type="entry name" value="OXIDOREDUCTASE YYAE-RELATED"/>
    <property type="match status" value="1"/>
</dbReference>
<evidence type="ECO:0000256" key="2">
    <source>
        <dbReference type="ARBA" id="ARBA00010312"/>
    </source>
</evidence>
<dbReference type="Gene3D" id="3.40.228.10">
    <property type="entry name" value="Dimethylsulfoxide Reductase, domain 2"/>
    <property type="match status" value="1"/>
</dbReference>
<dbReference type="InterPro" id="IPR006963">
    <property type="entry name" value="Mopterin_OxRdtase_4Fe-4S_dom"/>
</dbReference>
<evidence type="ECO:0000256" key="4">
    <source>
        <dbReference type="ARBA" id="ARBA00022723"/>
    </source>
</evidence>
<keyword evidence="10" id="KW-1185">Reference proteome</keyword>
<evidence type="ECO:0000256" key="3">
    <source>
        <dbReference type="ARBA" id="ARBA00022505"/>
    </source>
</evidence>
<evidence type="ECO:0000256" key="1">
    <source>
        <dbReference type="ARBA" id="ARBA00001942"/>
    </source>
</evidence>
<dbReference type="PROSITE" id="PS00490">
    <property type="entry name" value="MOLYBDOPTERIN_PROK_2"/>
    <property type="match status" value="1"/>
</dbReference>
<dbReference type="Pfam" id="PF04879">
    <property type="entry name" value="Molybdop_Fe4S4"/>
    <property type="match status" value="1"/>
</dbReference>